<keyword evidence="1" id="KW-0812">Transmembrane</keyword>
<dbReference type="EMBL" id="BPLQ01009524">
    <property type="protein sequence ID" value="GIY44478.1"/>
    <property type="molecule type" value="Genomic_DNA"/>
</dbReference>
<keyword evidence="3" id="KW-1185">Reference proteome</keyword>
<evidence type="ECO:0000313" key="3">
    <source>
        <dbReference type="Proteomes" id="UP001054837"/>
    </source>
</evidence>
<evidence type="ECO:0000313" key="2">
    <source>
        <dbReference type="EMBL" id="GIY44478.1"/>
    </source>
</evidence>
<dbReference type="Proteomes" id="UP001054837">
    <property type="component" value="Unassembled WGS sequence"/>
</dbReference>
<protein>
    <submittedName>
        <fullName evidence="2">Uncharacterized protein</fullName>
    </submittedName>
</protein>
<gene>
    <name evidence="2" type="ORF">CDAR_465521</name>
</gene>
<dbReference type="AlphaFoldDB" id="A0AAV4TKJ8"/>
<feature type="transmembrane region" description="Helical" evidence="1">
    <location>
        <begin position="75"/>
        <end position="94"/>
    </location>
</feature>
<reference evidence="2 3" key="1">
    <citation type="submission" date="2021-06" db="EMBL/GenBank/DDBJ databases">
        <title>Caerostris darwini draft genome.</title>
        <authorList>
            <person name="Kono N."/>
            <person name="Arakawa K."/>
        </authorList>
    </citation>
    <scope>NUCLEOTIDE SEQUENCE [LARGE SCALE GENOMIC DNA]</scope>
</reference>
<sequence>MDKWTDARICAPLPLSEFADHTSRLLRKVRCLKGSTPRISPKSRRLKRANKELIKRLLLSALFDPNRARNPKEELACGHLYEMIYVFTVLFFTLS</sequence>
<accession>A0AAV4TKJ8</accession>
<keyword evidence="1" id="KW-1133">Transmembrane helix</keyword>
<proteinExistence type="predicted"/>
<comment type="caution">
    <text evidence="2">The sequence shown here is derived from an EMBL/GenBank/DDBJ whole genome shotgun (WGS) entry which is preliminary data.</text>
</comment>
<evidence type="ECO:0000256" key="1">
    <source>
        <dbReference type="SAM" id="Phobius"/>
    </source>
</evidence>
<organism evidence="2 3">
    <name type="scientific">Caerostris darwini</name>
    <dbReference type="NCBI Taxonomy" id="1538125"/>
    <lineage>
        <taxon>Eukaryota</taxon>
        <taxon>Metazoa</taxon>
        <taxon>Ecdysozoa</taxon>
        <taxon>Arthropoda</taxon>
        <taxon>Chelicerata</taxon>
        <taxon>Arachnida</taxon>
        <taxon>Araneae</taxon>
        <taxon>Araneomorphae</taxon>
        <taxon>Entelegynae</taxon>
        <taxon>Araneoidea</taxon>
        <taxon>Araneidae</taxon>
        <taxon>Caerostris</taxon>
    </lineage>
</organism>
<name>A0AAV4TKJ8_9ARAC</name>
<keyword evidence="1" id="KW-0472">Membrane</keyword>